<name>A0A1D6NB52_MAIZE</name>
<evidence type="ECO:0000256" key="5">
    <source>
        <dbReference type="ARBA" id="ARBA00023204"/>
    </source>
</evidence>
<reference evidence="7" key="1">
    <citation type="submission" date="2015-12" db="EMBL/GenBank/DDBJ databases">
        <title>Update maize B73 reference genome by single molecule sequencing technologies.</title>
        <authorList>
            <consortium name="Maize Genome Sequencing Project"/>
            <person name="Ware D."/>
        </authorList>
    </citation>
    <scope>NUCLEOTIDE SEQUENCE [LARGE SCALE GENOMIC DNA]</scope>
    <source>
        <tissue evidence="7">Seedling</tissue>
    </source>
</reference>
<evidence type="ECO:0000256" key="6">
    <source>
        <dbReference type="ARBA" id="ARBA00023242"/>
    </source>
</evidence>
<accession>A0A1D6NB52</accession>
<evidence type="ECO:0000256" key="1">
    <source>
        <dbReference type="ARBA" id="ARBA00004123"/>
    </source>
</evidence>
<dbReference type="GO" id="GO:0016740">
    <property type="term" value="F:transferase activity"/>
    <property type="evidence" value="ECO:0007669"/>
    <property type="project" value="UniProtKB-KW"/>
</dbReference>
<keyword evidence="2" id="KW-0808">Transferase</keyword>
<evidence type="ECO:0000313" key="7">
    <source>
        <dbReference type="EMBL" id="ONM37767.1"/>
    </source>
</evidence>
<dbReference type="PANTHER" id="PTHR45873:SF1">
    <property type="entry name" value="DNA POLYMERASE ETA"/>
    <property type="match status" value="1"/>
</dbReference>
<comment type="subcellular location">
    <subcellularLocation>
        <location evidence="1">Nucleus</location>
    </subcellularLocation>
</comment>
<keyword evidence="5" id="KW-0234">DNA repair</keyword>
<dbReference type="GO" id="GO:0006281">
    <property type="term" value="P:DNA repair"/>
    <property type="evidence" value="ECO:0007669"/>
    <property type="project" value="UniProtKB-KW"/>
</dbReference>
<gene>
    <name evidence="7" type="ORF">ZEAMMB73_Zm00001d043404</name>
</gene>
<protein>
    <submittedName>
        <fullName evidence="7">DNA polymerase eta</fullName>
    </submittedName>
</protein>
<evidence type="ECO:0000256" key="4">
    <source>
        <dbReference type="ARBA" id="ARBA00022763"/>
    </source>
</evidence>
<dbReference type="GO" id="GO:0005634">
    <property type="term" value="C:nucleus"/>
    <property type="evidence" value="ECO:0007669"/>
    <property type="project" value="UniProtKB-SubCell"/>
</dbReference>
<dbReference type="Gene3D" id="3.30.1490.100">
    <property type="entry name" value="DNA polymerase, Y-family, little finger domain"/>
    <property type="match status" value="1"/>
</dbReference>
<keyword evidence="4" id="KW-0227">DNA damage</keyword>
<sequence length="106" mass="11176">MKKFPSKSCPLRYGTGKIQEDAMRLFESGLHEFLESQNTGWGITSLSVTASKIFDIPSGTSSILRYIKGPSSAAALTIPDSPSSAAALAIPDSSFVPEDPSLGDVP</sequence>
<dbReference type="GO" id="GO:0003684">
    <property type="term" value="F:damaged DNA binding"/>
    <property type="evidence" value="ECO:0007669"/>
    <property type="project" value="InterPro"/>
</dbReference>
<evidence type="ECO:0000256" key="2">
    <source>
        <dbReference type="ARBA" id="ARBA00022679"/>
    </source>
</evidence>
<dbReference type="InterPro" id="IPR036775">
    <property type="entry name" value="DNA_pol_Y-fam_lit_finger_sf"/>
</dbReference>
<evidence type="ECO:0000256" key="3">
    <source>
        <dbReference type="ARBA" id="ARBA00022723"/>
    </source>
</evidence>
<dbReference type="InterPro" id="IPR052230">
    <property type="entry name" value="DNA_polymerase_eta"/>
</dbReference>
<keyword evidence="3" id="KW-0479">Metal-binding</keyword>
<proteinExistence type="predicted"/>
<dbReference type="GO" id="GO:0046872">
    <property type="term" value="F:metal ion binding"/>
    <property type="evidence" value="ECO:0007669"/>
    <property type="project" value="UniProtKB-KW"/>
</dbReference>
<dbReference type="EMBL" id="CM007649">
    <property type="protein sequence ID" value="ONM37767.1"/>
    <property type="molecule type" value="Genomic_DNA"/>
</dbReference>
<dbReference type="ExpressionAtlas" id="A0A1D6NB52">
    <property type="expression patterns" value="baseline and differential"/>
</dbReference>
<dbReference type="PANTHER" id="PTHR45873">
    <property type="entry name" value="DNA POLYMERASE ETA"/>
    <property type="match status" value="1"/>
</dbReference>
<keyword evidence="6" id="KW-0539">Nucleus</keyword>
<organism evidence="7">
    <name type="scientific">Zea mays</name>
    <name type="common">Maize</name>
    <dbReference type="NCBI Taxonomy" id="4577"/>
    <lineage>
        <taxon>Eukaryota</taxon>
        <taxon>Viridiplantae</taxon>
        <taxon>Streptophyta</taxon>
        <taxon>Embryophyta</taxon>
        <taxon>Tracheophyta</taxon>
        <taxon>Spermatophyta</taxon>
        <taxon>Magnoliopsida</taxon>
        <taxon>Liliopsida</taxon>
        <taxon>Poales</taxon>
        <taxon>Poaceae</taxon>
        <taxon>PACMAD clade</taxon>
        <taxon>Panicoideae</taxon>
        <taxon>Andropogonodae</taxon>
        <taxon>Andropogoneae</taxon>
        <taxon>Tripsacinae</taxon>
        <taxon>Zea</taxon>
    </lineage>
</organism>
<dbReference type="AlphaFoldDB" id="A0A1D6NB52"/>